<accession>A0A0V1G027</accession>
<reference evidence="1 2" key="1">
    <citation type="submission" date="2015-01" db="EMBL/GenBank/DDBJ databases">
        <title>Evolution of Trichinella species and genotypes.</title>
        <authorList>
            <person name="Korhonen P.K."/>
            <person name="Edoardo P."/>
            <person name="Giuseppe L.R."/>
            <person name="Gasser R.B."/>
        </authorList>
    </citation>
    <scope>NUCLEOTIDE SEQUENCE [LARGE SCALE GENOMIC DNA]</scope>
    <source>
        <strain evidence="1">ISS470</strain>
    </source>
</reference>
<dbReference type="EMBL" id="JYDT01000013">
    <property type="protein sequence ID" value="KRY91506.1"/>
    <property type="molecule type" value="Genomic_DNA"/>
</dbReference>
<dbReference type="AlphaFoldDB" id="A0A0V1G027"/>
<sequence>MKFFIIPLFGHKNGQNNQKRILASEPQHLDQTLFPKLEKYCLHDELSPHQDWAYKLNANLASMKTWLIAHPSGAIHKRFPNNITDSNG</sequence>
<evidence type="ECO:0000313" key="1">
    <source>
        <dbReference type="EMBL" id="KRY91506.1"/>
    </source>
</evidence>
<proteinExistence type="predicted"/>
<organism evidence="1 2">
    <name type="scientific">Trichinella pseudospiralis</name>
    <name type="common">Parasitic roundworm</name>
    <dbReference type="NCBI Taxonomy" id="6337"/>
    <lineage>
        <taxon>Eukaryota</taxon>
        <taxon>Metazoa</taxon>
        <taxon>Ecdysozoa</taxon>
        <taxon>Nematoda</taxon>
        <taxon>Enoplea</taxon>
        <taxon>Dorylaimia</taxon>
        <taxon>Trichinellida</taxon>
        <taxon>Trichinellidae</taxon>
        <taxon>Trichinella</taxon>
    </lineage>
</organism>
<comment type="caution">
    <text evidence="1">The sequence shown here is derived from an EMBL/GenBank/DDBJ whole genome shotgun (WGS) entry which is preliminary data.</text>
</comment>
<dbReference type="Proteomes" id="UP000054995">
    <property type="component" value="Unassembled WGS sequence"/>
</dbReference>
<name>A0A0V1G027_TRIPS</name>
<protein>
    <submittedName>
        <fullName evidence="1">Uncharacterized protein</fullName>
    </submittedName>
</protein>
<keyword evidence="2" id="KW-1185">Reference proteome</keyword>
<evidence type="ECO:0000313" key="2">
    <source>
        <dbReference type="Proteomes" id="UP000054995"/>
    </source>
</evidence>
<gene>
    <name evidence="1" type="ORF">T4D_10221</name>
</gene>